<organism evidence="3 4">
    <name type="scientific">Coemansia umbellata</name>
    <dbReference type="NCBI Taxonomy" id="1424467"/>
    <lineage>
        <taxon>Eukaryota</taxon>
        <taxon>Fungi</taxon>
        <taxon>Fungi incertae sedis</taxon>
        <taxon>Zoopagomycota</taxon>
        <taxon>Kickxellomycotina</taxon>
        <taxon>Kickxellomycetes</taxon>
        <taxon>Kickxellales</taxon>
        <taxon>Kickxellaceae</taxon>
        <taxon>Coemansia</taxon>
    </lineage>
</organism>
<dbReference type="EMBL" id="JANBQD010000032">
    <property type="protein sequence ID" value="KAJ1991937.1"/>
    <property type="molecule type" value="Genomic_DNA"/>
</dbReference>
<evidence type="ECO:0000313" key="3">
    <source>
        <dbReference type="EMBL" id="KAJ1991937.1"/>
    </source>
</evidence>
<evidence type="ECO:0000313" key="4">
    <source>
        <dbReference type="Proteomes" id="UP001151295"/>
    </source>
</evidence>
<gene>
    <name evidence="3" type="ORF">EDC05_003091</name>
</gene>
<evidence type="ECO:0000256" key="1">
    <source>
        <dbReference type="SAM" id="MobiDB-lite"/>
    </source>
</evidence>
<evidence type="ECO:0000259" key="2">
    <source>
        <dbReference type="Pfam" id="PF14687"/>
    </source>
</evidence>
<reference evidence="3" key="1">
    <citation type="submission" date="2022-07" db="EMBL/GenBank/DDBJ databases">
        <title>Phylogenomic reconstructions and comparative analyses of Kickxellomycotina fungi.</title>
        <authorList>
            <person name="Reynolds N.K."/>
            <person name="Stajich J.E."/>
            <person name="Barry K."/>
            <person name="Grigoriev I.V."/>
            <person name="Crous P."/>
            <person name="Smith M.E."/>
        </authorList>
    </citation>
    <scope>NUCLEOTIDE SEQUENCE</scope>
    <source>
        <strain evidence="3">BCRC 34882</strain>
    </source>
</reference>
<dbReference type="PANTHER" id="PTHR31596">
    <property type="entry name" value="T-CELL ACTIVATION INHIBITOR, MITOCHONDRIAL"/>
    <property type="match status" value="1"/>
</dbReference>
<sequence>MVEHAKLQSLIKPLMHRVFLKVHPDFFAHDPVAKNTNQASMQRLQDILAPVLKAPEDSSTKERHSKSKELTSTPLEFISRAKDGTREPVSFTFTAREARHGMRQLRAQRTQDLLRLCQALKVQLAPEAIRDVEIAIDCMKNASDITAALDSSQGVGRHAALSQAVAELRAARAREAHMSYKRANKCSHDPIHAAMMAQLRSSGAQATGSLDAKHAAQKLNRSMVFFADSVNPRHYHAAIERIESELHELDYGLWCALPLMVVDSWKSAFRGSAARYPGFVVIPRQFSKQGRLHTTMNSFYLALLGLLITSKPSKLKRMLNVFIITVVNFWLFFA</sequence>
<feature type="region of interest" description="Disordered" evidence="1">
    <location>
        <begin position="53"/>
        <end position="73"/>
    </location>
</feature>
<dbReference type="InterPro" id="IPR027986">
    <property type="entry name" value="TCAIM"/>
</dbReference>
<dbReference type="PANTHER" id="PTHR31596:SF1">
    <property type="entry name" value="T-CELL ACTIVATION INHIBITOR, MITOCHONDRIAL"/>
    <property type="match status" value="1"/>
</dbReference>
<protein>
    <recommendedName>
        <fullName evidence="2">DUF4460 domain-containing protein</fullName>
    </recommendedName>
</protein>
<dbReference type="Proteomes" id="UP001151295">
    <property type="component" value="Unassembled WGS sequence"/>
</dbReference>
<keyword evidence="4" id="KW-1185">Reference proteome</keyword>
<dbReference type="InterPro" id="IPR028031">
    <property type="entry name" value="DUF4460"/>
</dbReference>
<proteinExistence type="predicted"/>
<name>A0ABQ8PLZ3_9FUNG</name>
<comment type="caution">
    <text evidence="3">The sequence shown here is derived from an EMBL/GenBank/DDBJ whole genome shotgun (WGS) entry which is preliminary data.</text>
</comment>
<dbReference type="Pfam" id="PF14687">
    <property type="entry name" value="DUF4460"/>
    <property type="match status" value="1"/>
</dbReference>
<feature type="domain" description="DUF4460" evidence="2">
    <location>
        <begin position="8"/>
        <end position="63"/>
    </location>
</feature>
<accession>A0ABQ8PLZ3</accession>